<dbReference type="InterPro" id="IPR001697">
    <property type="entry name" value="Pyr_Knase"/>
</dbReference>
<name>A0A9D1KTI5_9FLAO</name>
<proteinExistence type="inferred from homology"/>
<dbReference type="PANTHER" id="PTHR11817">
    <property type="entry name" value="PYRUVATE KINASE"/>
    <property type="match status" value="1"/>
</dbReference>
<dbReference type="SUPFAM" id="SSF52935">
    <property type="entry name" value="PK C-terminal domain-like"/>
    <property type="match status" value="1"/>
</dbReference>
<dbReference type="InterPro" id="IPR011037">
    <property type="entry name" value="Pyrv_Knase-like_insert_dom_sf"/>
</dbReference>
<organism evidence="17 18">
    <name type="scientific">Candidatus Merdimorpha stercoravium</name>
    <dbReference type="NCBI Taxonomy" id="2840863"/>
    <lineage>
        <taxon>Bacteria</taxon>
        <taxon>Pseudomonadati</taxon>
        <taxon>Bacteroidota</taxon>
        <taxon>Flavobacteriia</taxon>
        <taxon>Flavobacteriales</taxon>
        <taxon>Candidatus Merdimorpha</taxon>
    </lineage>
</organism>
<dbReference type="Pfam" id="PF00224">
    <property type="entry name" value="PK"/>
    <property type="match status" value="1"/>
</dbReference>
<evidence type="ECO:0000256" key="9">
    <source>
        <dbReference type="ARBA" id="ARBA00022840"/>
    </source>
</evidence>
<evidence type="ECO:0000259" key="15">
    <source>
        <dbReference type="Pfam" id="PF00224"/>
    </source>
</evidence>
<sequence length="479" mass="52990">MINHKKTKIVATLGPASDDLRVMTDMVKAGVNVFRINMSHATPELAALRAERVRQINTRYGTNVAILVDLQGPKLRVGEIAEGAEVHPGDIVTFTNEPCVGDATRAYMTYTEFARDVHPGEKILLDDGKLVFEVVETDGKGEVRAKVLQGGAFKSRKGVNLPNTRISLPALTEKDKRDVEIGVEIGADWFALSFVRSADDVAHLRREIAIHTDRQIPIVSKIEKPEAVADIDRVLQASDAIMVARGDLGIEVPAEQVPIIQKMLVEKARHYTRPVIIATQMMESMVDSVTPSRSDVNDVANSVMDGSDAVMLSGETAMGHHPVEVIAQMTKIIRAIEAHGYGYLRKDPPTDETRERFLTDAICYHASQIAIQLNAKAISTITNTGYTARQISSYRPNAHILVYTSNRDIMTQLNLVWGCRAFYYRSIESTDQAVDDINEMGLEHGFVCEGDRVVNLMTTPMNNKGHVNTMRITTIKDVQ</sequence>
<dbReference type="NCBIfam" id="TIGR01064">
    <property type="entry name" value="pyruv_kin"/>
    <property type="match status" value="1"/>
</dbReference>
<comment type="similarity">
    <text evidence="3 14">Belongs to the pyruvate kinase family.</text>
</comment>
<dbReference type="NCBIfam" id="NF004491">
    <property type="entry name" value="PRK05826.1"/>
    <property type="match status" value="1"/>
</dbReference>
<comment type="catalytic activity">
    <reaction evidence="14">
        <text>pyruvate + ATP = phosphoenolpyruvate + ADP + H(+)</text>
        <dbReference type="Rhea" id="RHEA:18157"/>
        <dbReference type="ChEBI" id="CHEBI:15361"/>
        <dbReference type="ChEBI" id="CHEBI:15378"/>
        <dbReference type="ChEBI" id="CHEBI:30616"/>
        <dbReference type="ChEBI" id="CHEBI:58702"/>
        <dbReference type="ChEBI" id="CHEBI:456216"/>
        <dbReference type="EC" id="2.7.1.40"/>
    </reaction>
</comment>
<dbReference type="InterPro" id="IPR036918">
    <property type="entry name" value="Pyrv_Knase_C_sf"/>
</dbReference>
<dbReference type="Gene3D" id="3.40.1380.20">
    <property type="entry name" value="Pyruvate kinase, C-terminal domain"/>
    <property type="match status" value="1"/>
</dbReference>
<keyword evidence="12 17" id="KW-0670">Pyruvate</keyword>
<keyword evidence="10 14" id="KW-0460">Magnesium</keyword>
<comment type="caution">
    <text evidence="17">The sequence shown here is derived from an EMBL/GenBank/DDBJ whole genome shotgun (WGS) entry which is preliminary data.</text>
</comment>
<evidence type="ECO:0000256" key="8">
    <source>
        <dbReference type="ARBA" id="ARBA00022777"/>
    </source>
</evidence>
<feature type="domain" description="Pyruvate kinase barrel" evidence="15">
    <location>
        <begin position="5"/>
        <end position="325"/>
    </location>
</feature>
<dbReference type="GO" id="GO:0004743">
    <property type="term" value="F:pyruvate kinase activity"/>
    <property type="evidence" value="ECO:0007669"/>
    <property type="project" value="UniProtKB-UniRule"/>
</dbReference>
<dbReference type="GO" id="GO:0005524">
    <property type="term" value="F:ATP binding"/>
    <property type="evidence" value="ECO:0007669"/>
    <property type="project" value="UniProtKB-KW"/>
</dbReference>
<keyword evidence="11 14" id="KW-0324">Glycolysis</keyword>
<evidence type="ECO:0000256" key="11">
    <source>
        <dbReference type="ARBA" id="ARBA00023152"/>
    </source>
</evidence>
<dbReference type="FunFam" id="2.40.33.10:FF:000001">
    <property type="entry name" value="Pyruvate kinase"/>
    <property type="match status" value="1"/>
</dbReference>
<evidence type="ECO:0000256" key="5">
    <source>
        <dbReference type="ARBA" id="ARBA00022679"/>
    </source>
</evidence>
<evidence type="ECO:0000259" key="16">
    <source>
        <dbReference type="Pfam" id="PF02887"/>
    </source>
</evidence>
<dbReference type="EMBL" id="DVLY01000098">
    <property type="protein sequence ID" value="HIT98027.1"/>
    <property type="molecule type" value="Genomic_DNA"/>
</dbReference>
<keyword evidence="9" id="KW-0067">ATP-binding</keyword>
<dbReference type="Pfam" id="PF02887">
    <property type="entry name" value="PK_C"/>
    <property type="match status" value="1"/>
</dbReference>
<dbReference type="GO" id="GO:0030955">
    <property type="term" value="F:potassium ion binding"/>
    <property type="evidence" value="ECO:0007669"/>
    <property type="project" value="UniProtKB-UniRule"/>
</dbReference>
<evidence type="ECO:0000256" key="2">
    <source>
        <dbReference type="ARBA" id="ARBA00004997"/>
    </source>
</evidence>
<dbReference type="SUPFAM" id="SSF50800">
    <property type="entry name" value="PK beta-barrel domain-like"/>
    <property type="match status" value="1"/>
</dbReference>
<evidence type="ECO:0000256" key="7">
    <source>
        <dbReference type="ARBA" id="ARBA00022741"/>
    </source>
</evidence>
<reference evidence="17" key="2">
    <citation type="journal article" date="2021" name="PeerJ">
        <title>Extensive microbial diversity within the chicken gut microbiome revealed by metagenomics and culture.</title>
        <authorList>
            <person name="Gilroy R."/>
            <person name="Ravi A."/>
            <person name="Getino M."/>
            <person name="Pursley I."/>
            <person name="Horton D.L."/>
            <person name="Alikhan N.F."/>
            <person name="Baker D."/>
            <person name="Gharbi K."/>
            <person name="Hall N."/>
            <person name="Watson M."/>
            <person name="Adriaenssens E.M."/>
            <person name="Foster-Nyarko E."/>
            <person name="Jarju S."/>
            <person name="Secka A."/>
            <person name="Antonio M."/>
            <person name="Oren A."/>
            <person name="Chaudhuri R.R."/>
            <person name="La Ragione R."/>
            <person name="Hildebrand F."/>
            <person name="Pallen M.J."/>
        </authorList>
    </citation>
    <scope>NUCLEOTIDE SEQUENCE</scope>
    <source>
        <strain evidence="17">1383</strain>
    </source>
</reference>
<dbReference type="InterPro" id="IPR015813">
    <property type="entry name" value="Pyrv/PenolPyrv_kinase-like_dom"/>
</dbReference>
<keyword evidence="8 14" id="KW-0418">Kinase</keyword>
<evidence type="ECO:0000256" key="6">
    <source>
        <dbReference type="ARBA" id="ARBA00022723"/>
    </source>
</evidence>
<evidence type="ECO:0000256" key="12">
    <source>
        <dbReference type="ARBA" id="ARBA00023317"/>
    </source>
</evidence>
<keyword evidence="6" id="KW-0479">Metal-binding</keyword>
<keyword evidence="5 14" id="KW-0808">Transferase</keyword>
<dbReference type="PROSITE" id="PS00110">
    <property type="entry name" value="PYRUVATE_KINASE"/>
    <property type="match status" value="1"/>
</dbReference>
<evidence type="ECO:0000256" key="10">
    <source>
        <dbReference type="ARBA" id="ARBA00022842"/>
    </source>
</evidence>
<dbReference type="AlphaFoldDB" id="A0A9D1KTI5"/>
<evidence type="ECO:0000256" key="4">
    <source>
        <dbReference type="ARBA" id="ARBA00012142"/>
    </source>
</evidence>
<dbReference type="Gene3D" id="3.20.20.60">
    <property type="entry name" value="Phosphoenolpyruvate-binding domains"/>
    <property type="match status" value="1"/>
</dbReference>
<accession>A0A9D1KTI5</accession>
<evidence type="ECO:0000256" key="3">
    <source>
        <dbReference type="ARBA" id="ARBA00008663"/>
    </source>
</evidence>
<gene>
    <name evidence="17" type="primary">pyk</name>
    <name evidence="17" type="ORF">IAC44_04225</name>
</gene>
<reference evidence="17" key="1">
    <citation type="submission" date="2020-10" db="EMBL/GenBank/DDBJ databases">
        <authorList>
            <person name="Gilroy R."/>
        </authorList>
    </citation>
    <scope>NUCLEOTIDE SEQUENCE</scope>
    <source>
        <strain evidence="17">1383</strain>
    </source>
</reference>
<dbReference type="NCBIfam" id="NF004978">
    <property type="entry name" value="PRK06354.1"/>
    <property type="match status" value="1"/>
</dbReference>
<dbReference type="InterPro" id="IPR015793">
    <property type="entry name" value="Pyrv_Knase_brl"/>
</dbReference>
<dbReference type="EC" id="2.7.1.40" evidence="4 13"/>
<evidence type="ECO:0000256" key="14">
    <source>
        <dbReference type="RuleBase" id="RU000504"/>
    </source>
</evidence>
<dbReference type="GO" id="GO:0000287">
    <property type="term" value="F:magnesium ion binding"/>
    <property type="evidence" value="ECO:0007669"/>
    <property type="project" value="UniProtKB-UniRule"/>
</dbReference>
<dbReference type="InterPro" id="IPR018209">
    <property type="entry name" value="Pyrv_Knase_AS"/>
</dbReference>
<keyword evidence="7" id="KW-0547">Nucleotide-binding</keyword>
<evidence type="ECO:0000313" key="17">
    <source>
        <dbReference type="EMBL" id="HIT98027.1"/>
    </source>
</evidence>
<dbReference type="SUPFAM" id="SSF51621">
    <property type="entry name" value="Phosphoenolpyruvate/pyruvate domain"/>
    <property type="match status" value="1"/>
</dbReference>
<dbReference type="Gene3D" id="2.40.33.10">
    <property type="entry name" value="PK beta-barrel domain-like"/>
    <property type="match status" value="1"/>
</dbReference>
<protein>
    <recommendedName>
        <fullName evidence="4 13">Pyruvate kinase</fullName>
        <ecNumber evidence="4 13">2.7.1.40</ecNumber>
    </recommendedName>
</protein>
<dbReference type="GO" id="GO:0016301">
    <property type="term" value="F:kinase activity"/>
    <property type="evidence" value="ECO:0007669"/>
    <property type="project" value="UniProtKB-KW"/>
</dbReference>
<comment type="cofactor">
    <cofactor evidence="1">
        <name>K(+)</name>
        <dbReference type="ChEBI" id="CHEBI:29103"/>
    </cofactor>
</comment>
<evidence type="ECO:0000256" key="13">
    <source>
        <dbReference type="NCBIfam" id="TIGR01064"/>
    </source>
</evidence>
<evidence type="ECO:0000256" key="1">
    <source>
        <dbReference type="ARBA" id="ARBA00001958"/>
    </source>
</evidence>
<dbReference type="InterPro" id="IPR015795">
    <property type="entry name" value="Pyrv_Knase_C"/>
</dbReference>
<dbReference type="InterPro" id="IPR015806">
    <property type="entry name" value="Pyrv_Knase_insert_dom_sf"/>
</dbReference>
<dbReference type="Proteomes" id="UP000824161">
    <property type="component" value="Unassembled WGS sequence"/>
</dbReference>
<feature type="domain" description="Pyruvate kinase C-terminal" evidence="16">
    <location>
        <begin position="360"/>
        <end position="472"/>
    </location>
</feature>
<evidence type="ECO:0000313" key="18">
    <source>
        <dbReference type="Proteomes" id="UP000824161"/>
    </source>
</evidence>
<dbReference type="InterPro" id="IPR040442">
    <property type="entry name" value="Pyrv_kinase-like_dom_sf"/>
</dbReference>
<comment type="pathway">
    <text evidence="2 14">Carbohydrate degradation; glycolysis; pyruvate from D-glyceraldehyde 3-phosphate: step 5/5.</text>
</comment>
<dbReference type="PRINTS" id="PR01050">
    <property type="entry name" value="PYRUVTKNASE"/>
</dbReference>